<dbReference type="SMART" id="SM00387">
    <property type="entry name" value="HATPase_c"/>
    <property type="match status" value="1"/>
</dbReference>
<dbReference type="PROSITE" id="PS50110">
    <property type="entry name" value="RESPONSE_REGULATORY"/>
    <property type="match status" value="1"/>
</dbReference>
<dbReference type="InterPro" id="IPR003594">
    <property type="entry name" value="HATPase_dom"/>
</dbReference>
<dbReference type="Gene3D" id="1.10.287.130">
    <property type="match status" value="1"/>
</dbReference>
<dbReference type="CDD" id="cd16922">
    <property type="entry name" value="HATPase_EvgS-ArcB-TorS-like"/>
    <property type="match status" value="1"/>
</dbReference>
<evidence type="ECO:0000256" key="4">
    <source>
        <dbReference type="ARBA" id="ARBA00023012"/>
    </source>
</evidence>
<dbReference type="Proteomes" id="UP000199306">
    <property type="component" value="Unassembled WGS sequence"/>
</dbReference>
<dbReference type="PRINTS" id="PR00344">
    <property type="entry name" value="BCTRLSENSOR"/>
</dbReference>
<evidence type="ECO:0000256" key="1">
    <source>
        <dbReference type="ARBA" id="ARBA00000085"/>
    </source>
</evidence>
<dbReference type="SUPFAM" id="SSF47384">
    <property type="entry name" value="Homodimeric domain of signal transducing histidine kinase"/>
    <property type="match status" value="1"/>
</dbReference>
<dbReference type="SMART" id="SM00388">
    <property type="entry name" value="HisKA"/>
    <property type="match status" value="1"/>
</dbReference>
<gene>
    <name evidence="8" type="ORF">SAMN04515674_11194</name>
</gene>
<dbReference type="SUPFAM" id="SSF52172">
    <property type="entry name" value="CheY-like"/>
    <property type="match status" value="1"/>
</dbReference>
<dbReference type="PANTHER" id="PTHR45339:SF1">
    <property type="entry name" value="HYBRID SIGNAL TRANSDUCTION HISTIDINE KINASE J"/>
    <property type="match status" value="1"/>
</dbReference>
<dbReference type="InterPro" id="IPR004358">
    <property type="entry name" value="Sig_transdc_His_kin-like_C"/>
</dbReference>
<evidence type="ECO:0000256" key="3">
    <source>
        <dbReference type="ARBA" id="ARBA00022553"/>
    </source>
</evidence>
<dbReference type="STRING" id="1079859.SAMN04515674_11194"/>
<evidence type="ECO:0000313" key="8">
    <source>
        <dbReference type="EMBL" id="SFQ17090.1"/>
    </source>
</evidence>
<evidence type="ECO:0000256" key="5">
    <source>
        <dbReference type="PROSITE-ProRule" id="PRU00169"/>
    </source>
</evidence>
<keyword evidence="9" id="KW-1185">Reference proteome</keyword>
<dbReference type="InterPro" id="IPR036097">
    <property type="entry name" value="HisK_dim/P_sf"/>
</dbReference>
<dbReference type="GO" id="GO:0000155">
    <property type="term" value="F:phosphorelay sensor kinase activity"/>
    <property type="evidence" value="ECO:0007669"/>
    <property type="project" value="InterPro"/>
</dbReference>
<dbReference type="OrthoDB" id="9811889at2"/>
<dbReference type="InterPro" id="IPR005467">
    <property type="entry name" value="His_kinase_dom"/>
</dbReference>
<dbReference type="RefSeq" id="WP_092018477.1">
    <property type="nucleotide sequence ID" value="NZ_FOXH01000011.1"/>
</dbReference>
<dbReference type="CDD" id="cd17546">
    <property type="entry name" value="REC_hyHK_CKI1_RcsC-like"/>
    <property type="match status" value="1"/>
</dbReference>
<evidence type="ECO:0000313" key="9">
    <source>
        <dbReference type="Proteomes" id="UP000199306"/>
    </source>
</evidence>
<keyword evidence="4" id="KW-0902">Two-component regulatory system</keyword>
<dbReference type="InterPro" id="IPR011006">
    <property type="entry name" value="CheY-like_superfamily"/>
</dbReference>
<feature type="modified residue" description="4-aspartylphosphate" evidence="5">
    <location>
        <position position="439"/>
    </location>
</feature>
<keyword evidence="3 5" id="KW-0597">Phosphoprotein</keyword>
<evidence type="ECO:0000259" key="7">
    <source>
        <dbReference type="PROSITE" id="PS50110"/>
    </source>
</evidence>
<dbReference type="AlphaFoldDB" id="A0A1I5WBI2"/>
<sequence>MELDLTHKLLAKQVKKYLSSESLASEDVTKFLNAVNESYKNFDRDKELFEHSSFLNEKEYTEINQKLKDEAEHRRKSVEKLIEAIGSLEIPDNYQLPDFDANNLISLVGFLNKQIENQKGIELELRQSKELAEKATQAKSEFLSMISHEIRTPLNAIAGMTYLMQQEDGSPAMMENLKVLQFSTENLLALINDILDFSKIEAGKVELKEMPFDLRQLVSNIKNANQLKAHEKGNSIRLMIDDELEDTFIGDPVRIGQVLTNLVSNAVKFTSKGSIFIEIVVHSKKENSLVLDFSVTDTGIGIDEDKQELIFEKFTQAHSSIESQYGGTGLGLVITRKLLKLYNSDIKLESTPGKGSKFYFRLELKTSNTTQKNLQILSEQINESTLKGIRVLLVEDYPVNIKVALRFLNKWQLDVDVAENGLIAYEKFLKTKYDIILMDILMPEMDGYCATEKIREIDPEIPIIALTASATISNQDRAFEVGMTDYLTKPFNPKELFQKIAKYCSARLQQI</sequence>
<feature type="domain" description="Histidine kinase" evidence="6">
    <location>
        <begin position="145"/>
        <end position="366"/>
    </location>
</feature>
<dbReference type="Pfam" id="PF00072">
    <property type="entry name" value="Response_reg"/>
    <property type="match status" value="1"/>
</dbReference>
<dbReference type="Pfam" id="PF00512">
    <property type="entry name" value="HisKA"/>
    <property type="match status" value="1"/>
</dbReference>
<dbReference type="Gene3D" id="3.30.565.10">
    <property type="entry name" value="Histidine kinase-like ATPase, C-terminal domain"/>
    <property type="match status" value="1"/>
</dbReference>
<dbReference type="Gene3D" id="3.40.50.2300">
    <property type="match status" value="1"/>
</dbReference>
<dbReference type="PANTHER" id="PTHR45339">
    <property type="entry name" value="HYBRID SIGNAL TRANSDUCTION HISTIDINE KINASE J"/>
    <property type="match status" value="1"/>
</dbReference>
<dbReference type="Pfam" id="PF02518">
    <property type="entry name" value="HATPase_c"/>
    <property type="match status" value="1"/>
</dbReference>
<feature type="domain" description="Response regulatory" evidence="7">
    <location>
        <begin position="390"/>
        <end position="504"/>
    </location>
</feature>
<dbReference type="InterPro" id="IPR003661">
    <property type="entry name" value="HisK_dim/P_dom"/>
</dbReference>
<dbReference type="FunFam" id="3.30.565.10:FF:000010">
    <property type="entry name" value="Sensor histidine kinase RcsC"/>
    <property type="match status" value="1"/>
</dbReference>
<dbReference type="SMART" id="SM00448">
    <property type="entry name" value="REC"/>
    <property type="match status" value="1"/>
</dbReference>
<keyword evidence="8" id="KW-0418">Kinase</keyword>
<reference evidence="8 9" key="1">
    <citation type="submission" date="2016-10" db="EMBL/GenBank/DDBJ databases">
        <authorList>
            <person name="de Groot N.N."/>
        </authorList>
    </citation>
    <scope>NUCLEOTIDE SEQUENCE [LARGE SCALE GENOMIC DNA]</scope>
    <source>
        <strain evidence="9">E92,LMG 26720,CCM 7988</strain>
    </source>
</reference>
<evidence type="ECO:0000256" key="2">
    <source>
        <dbReference type="ARBA" id="ARBA00012438"/>
    </source>
</evidence>
<dbReference type="InterPro" id="IPR036890">
    <property type="entry name" value="HATPase_C_sf"/>
</dbReference>
<dbReference type="EMBL" id="FOXH01000011">
    <property type="protein sequence ID" value="SFQ17090.1"/>
    <property type="molecule type" value="Genomic_DNA"/>
</dbReference>
<dbReference type="InterPro" id="IPR001789">
    <property type="entry name" value="Sig_transdc_resp-reg_receiver"/>
</dbReference>
<dbReference type="EC" id="2.7.13.3" evidence="2"/>
<protein>
    <recommendedName>
        <fullName evidence="2">histidine kinase</fullName>
        <ecNumber evidence="2">2.7.13.3</ecNumber>
    </recommendedName>
</protein>
<dbReference type="PROSITE" id="PS50109">
    <property type="entry name" value="HIS_KIN"/>
    <property type="match status" value="1"/>
</dbReference>
<keyword evidence="8" id="KW-0808">Transferase</keyword>
<dbReference type="CDD" id="cd00082">
    <property type="entry name" value="HisKA"/>
    <property type="match status" value="1"/>
</dbReference>
<name>A0A1I5WBI2_9BACT</name>
<comment type="catalytic activity">
    <reaction evidence="1">
        <text>ATP + protein L-histidine = ADP + protein N-phospho-L-histidine.</text>
        <dbReference type="EC" id="2.7.13.3"/>
    </reaction>
</comment>
<dbReference type="SUPFAM" id="SSF55874">
    <property type="entry name" value="ATPase domain of HSP90 chaperone/DNA topoisomerase II/histidine kinase"/>
    <property type="match status" value="1"/>
</dbReference>
<accession>A0A1I5WBI2</accession>
<evidence type="ECO:0000259" key="6">
    <source>
        <dbReference type="PROSITE" id="PS50109"/>
    </source>
</evidence>
<proteinExistence type="predicted"/>
<organism evidence="8 9">
    <name type="scientific">Pseudarcicella hirudinis</name>
    <dbReference type="NCBI Taxonomy" id="1079859"/>
    <lineage>
        <taxon>Bacteria</taxon>
        <taxon>Pseudomonadati</taxon>
        <taxon>Bacteroidota</taxon>
        <taxon>Cytophagia</taxon>
        <taxon>Cytophagales</taxon>
        <taxon>Flectobacillaceae</taxon>
        <taxon>Pseudarcicella</taxon>
    </lineage>
</organism>